<keyword evidence="4 6" id="KW-1133">Transmembrane helix</keyword>
<dbReference type="EMBL" id="CADIJR010000002">
    <property type="protein sequence ID" value="CAB3627214.1"/>
    <property type="molecule type" value="Genomic_DNA"/>
</dbReference>
<feature type="transmembrane region" description="Helical" evidence="6">
    <location>
        <begin position="230"/>
        <end position="247"/>
    </location>
</feature>
<reference evidence="8 9" key="1">
    <citation type="submission" date="2020-04" db="EMBL/GenBank/DDBJ databases">
        <authorList>
            <person name="De Canck E."/>
        </authorList>
    </citation>
    <scope>NUCLEOTIDE SEQUENCE [LARGE SCALE GENOMIC DNA]</scope>
    <source>
        <strain evidence="8 9">LMG 26845</strain>
    </source>
</reference>
<dbReference type="InterPro" id="IPR042094">
    <property type="entry name" value="T2SS_GspF_sf"/>
</dbReference>
<name>A0A6J4ZIB7_9BURK</name>
<evidence type="ECO:0000256" key="4">
    <source>
        <dbReference type="ARBA" id="ARBA00022989"/>
    </source>
</evidence>
<feature type="domain" description="Type II secretion system protein GspF" evidence="7">
    <location>
        <begin position="120"/>
        <end position="244"/>
    </location>
</feature>
<keyword evidence="2" id="KW-1003">Cell membrane</keyword>
<feature type="transmembrane region" description="Helical" evidence="6">
    <location>
        <begin position="66"/>
        <end position="94"/>
    </location>
</feature>
<comment type="subcellular location">
    <subcellularLocation>
        <location evidence="1">Cell membrane</location>
        <topology evidence="1">Multi-pass membrane protein</topology>
    </subcellularLocation>
</comment>
<dbReference type="PANTHER" id="PTHR35007">
    <property type="entry name" value="INTEGRAL MEMBRANE PROTEIN-RELATED"/>
    <property type="match status" value="1"/>
</dbReference>
<evidence type="ECO:0000256" key="3">
    <source>
        <dbReference type="ARBA" id="ARBA00022692"/>
    </source>
</evidence>
<protein>
    <recommendedName>
        <fullName evidence="7">Type II secretion system protein GspF domain-containing protein</fullName>
    </recommendedName>
</protein>
<evidence type="ECO:0000256" key="6">
    <source>
        <dbReference type="SAM" id="Phobius"/>
    </source>
</evidence>
<organism evidence="8 9">
    <name type="scientific">Achromobacter insuavis</name>
    <dbReference type="NCBI Taxonomy" id="1287735"/>
    <lineage>
        <taxon>Bacteria</taxon>
        <taxon>Pseudomonadati</taxon>
        <taxon>Pseudomonadota</taxon>
        <taxon>Betaproteobacteria</taxon>
        <taxon>Burkholderiales</taxon>
        <taxon>Alcaligenaceae</taxon>
        <taxon>Achromobacter</taxon>
    </lineage>
</organism>
<evidence type="ECO:0000259" key="7">
    <source>
        <dbReference type="Pfam" id="PF00482"/>
    </source>
</evidence>
<keyword evidence="3 6" id="KW-0812">Transmembrane</keyword>
<evidence type="ECO:0000256" key="5">
    <source>
        <dbReference type="ARBA" id="ARBA00023136"/>
    </source>
</evidence>
<dbReference type="Pfam" id="PF00482">
    <property type="entry name" value="T2SSF"/>
    <property type="match status" value="1"/>
</dbReference>
<evidence type="ECO:0000256" key="1">
    <source>
        <dbReference type="ARBA" id="ARBA00004651"/>
    </source>
</evidence>
<dbReference type="InterPro" id="IPR018076">
    <property type="entry name" value="T2SS_GspF_dom"/>
</dbReference>
<sequence length="287" mass="31354">MRGETGVIWLAALAATVCVTALAWGAQSWLAPALRRYREHYTHEAEGRLGELFLFVDPAWLWAGPMALSVLAAALAFIATSSAAGAVLAVALALRTPRVLMNAWRRRRIRRFERQLPMALLMLASALRAGIALTPALRQVVAQGDSPLAQEFELVLREQRLGVPWDEALEHLNTRMAADSTTLVVVAMRVAAQSGGGLAEALDGIARAVRARLQWQAKVQALTSQGRMQAWIVGGLPVLLLAVLSRLEPDGMALLWHTRQGWMVLALLATLEIAGILLIRRIVRIDF</sequence>
<dbReference type="GO" id="GO:0005886">
    <property type="term" value="C:plasma membrane"/>
    <property type="evidence" value="ECO:0007669"/>
    <property type="project" value="UniProtKB-SubCell"/>
</dbReference>
<proteinExistence type="predicted"/>
<evidence type="ECO:0000256" key="2">
    <source>
        <dbReference type="ARBA" id="ARBA00022475"/>
    </source>
</evidence>
<evidence type="ECO:0000313" key="9">
    <source>
        <dbReference type="Proteomes" id="UP000507979"/>
    </source>
</evidence>
<dbReference type="PANTHER" id="PTHR35007:SF1">
    <property type="entry name" value="PILUS ASSEMBLY PROTEIN"/>
    <property type="match status" value="1"/>
</dbReference>
<accession>A0A6J4ZIB7</accession>
<dbReference type="Proteomes" id="UP000507979">
    <property type="component" value="Unassembled WGS sequence"/>
</dbReference>
<dbReference type="AlphaFoldDB" id="A0A6J4ZIB7"/>
<keyword evidence="5 6" id="KW-0472">Membrane</keyword>
<feature type="transmembrane region" description="Helical" evidence="6">
    <location>
        <begin position="259"/>
        <end position="279"/>
    </location>
</feature>
<gene>
    <name evidence="8" type="ORF">LMG26845_00382</name>
</gene>
<evidence type="ECO:0000313" key="8">
    <source>
        <dbReference type="EMBL" id="CAB3627214.1"/>
    </source>
</evidence>
<keyword evidence="9" id="KW-1185">Reference proteome</keyword>
<dbReference type="Gene3D" id="1.20.81.30">
    <property type="entry name" value="Type II secretion system (T2SS), domain F"/>
    <property type="match status" value="1"/>
</dbReference>